<organism evidence="2 3">
    <name type="scientific">Punica granatum</name>
    <name type="common">Pomegranate</name>
    <dbReference type="NCBI Taxonomy" id="22663"/>
    <lineage>
        <taxon>Eukaryota</taxon>
        <taxon>Viridiplantae</taxon>
        <taxon>Streptophyta</taxon>
        <taxon>Embryophyta</taxon>
        <taxon>Tracheophyta</taxon>
        <taxon>Spermatophyta</taxon>
        <taxon>Magnoliopsida</taxon>
        <taxon>eudicotyledons</taxon>
        <taxon>Gunneridae</taxon>
        <taxon>Pentapetalae</taxon>
        <taxon>rosids</taxon>
        <taxon>malvids</taxon>
        <taxon>Myrtales</taxon>
        <taxon>Lythraceae</taxon>
        <taxon>Punica</taxon>
    </lineage>
</organism>
<gene>
    <name evidence="2" type="ORF">CRG98_007030</name>
</gene>
<dbReference type="STRING" id="22663.A0A2I0KWA8"/>
<evidence type="ECO:0000313" key="2">
    <source>
        <dbReference type="EMBL" id="PKI72653.1"/>
    </source>
</evidence>
<dbReference type="Gene3D" id="3.40.50.1110">
    <property type="entry name" value="SGNH hydrolase"/>
    <property type="match status" value="1"/>
</dbReference>
<reference evidence="2 3" key="1">
    <citation type="submission" date="2017-11" db="EMBL/GenBank/DDBJ databases">
        <title>De-novo sequencing of pomegranate (Punica granatum L.) genome.</title>
        <authorList>
            <person name="Akparov Z."/>
            <person name="Amiraslanov A."/>
            <person name="Hajiyeva S."/>
            <person name="Abbasov M."/>
            <person name="Kaur K."/>
            <person name="Hamwieh A."/>
            <person name="Solovyev V."/>
            <person name="Salamov A."/>
            <person name="Braich B."/>
            <person name="Kosarev P."/>
            <person name="Mahmoud A."/>
            <person name="Hajiyev E."/>
            <person name="Babayeva S."/>
            <person name="Izzatullayeva V."/>
            <person name="Mammadov A."/>
            <person name="Mammadov A."/>
            <person name="Sharifova S."/>
            <person name="Ojaghi J."/>
            <person name="Eynullazada K."/>
            <person name="Bayramov B."/>
            <person name="Abdulazimova A."/>
            <person name="Shahmuradov I."/>
        </authorList>
    </citation>
    <scope>NUCLEOTIDE SEQUENCE [LARGE SCALE GENOMIC DNA]</scope>
    <source>
        <strain evidence="3">cv. AG2017</strain>
        <tissue evidence="2">Leaf</tissue>
    </source>
</reference>
<dbReference type="PANTHER" id="PTHR45642:SF139">
    <property type="entry name" value="SGNH HYDROLASE-TYPE ESTERASE DOMAIN-CONTAINING PROTEIN"/>
    <property type="match status" value="1"/>
</dbReference>
<dbReference type="Proteomes" id="UP000233551">
    <property type="component" value="Unassembled WGS sequence"/>
</dbReference>
<dbReference type="PANTHER" id="PTHR45642">
    <property type="entry name" value="GDSL ESTERASE/LIPASE EXL3"/>
    <property type="match status" value="1"/>
</dbReference>
<evidence type="ECO:0000256" key="1">
    <source>
        <dbReference type="ARBA" id="ARBA00022729"/>
    </source>
</evidence>
<dbReference type="EMBL" id="PGOL01000319">
    <property type="protein sequence ID" value="PKI72653.1"/>
    <property type="molecule type" value="Genomic_DNA"/>
</dbReference>
<comment type="caution">
    <text evidence="2">The sequence shown here is derived from an EMBL/GenBank/DDBJ whole genome shotgun (WGS) entry which is preliminary data.</text>
</comment>
<name>A0A2I0KWA8_PUNGR</name>
<sequence>MEEARFAYADIYKPLMDIIQNPYGEGFDVSAEGCCGTGLVETGPLCLVLTPKCIDPSRYRWIASSGSHWPVMPGID</sequence>
<accession>A0A2I0KWA8</accession>
<dbReference type="InterPro" id="IPR050592">
    <property type="entry name" value="GDSL_lipolytic_enzyme"/>
</dbReference>
<evidence type="ECO:0000313" key="3">
    <source>
        <dbReference type="Proteomes" id="UP000233551"/>
    </source>
</evidence>
<dbReference type="InterPro" id="IPR036514">
    <property type="entry name" value="SGNH_hydro_sf"/>
</dbReference>
<protein>
    <submittedName>
        <fullName evidence="2">Uncharacterized protein</fullName>
    </submittedName>
</protein>
<keyword evidence="1" id="KW-0732">Signal</keyword>
<keyword evidence="3" id="KW-1185">Reference proteome</keyword>
<proteinExistence type="predicted"/>
<dbReference type="AlphaFoldDB" id="A0A2I0KWA8"/>